<accession>A0ABW4FSF0</accession>
<sequence>MNASGFQVAAAFAGWLGGRITESAWGVRSIPLAAALLTLVGLAIAVHCLRRDSRTSPAAVTAARAASPL</sequence>
<feature type="transmembrane region" description="Helical" evidence="1">
    <location>
        <begin position="30"/>
        <end position="49"/>
    </location>
</feature>
<protein>
    <recommendedName>
        <fullName evidence="4">Major facilitator superfamily (MFS) profile domain-containing protein</fullName>
    </recommendedName>
</protein>
<dbReference type="RefSeq" id="WP_343984581.1">
    <property type="nucleotide sequence ID" value="NZ_BAAAJG010000025.1"/>
</dbReference>
<reference evidence="3" key="1">
    <citation type="journal article" date="2019" name="Int. J. Syst. Evol. Microbiol.">
        <title>The Global Catalogue of Microorganisms (GCM) 10K type strain sequencing project: providing services to taxonomists for standard genome sequencing and annotation.</title>
        <authorList>
            <consortium name="The Broad Institute Genomics Platform"/>
            <consortium name="The Broad Institute Genome Sequencing Center for Infectious Disease"/>
            <person name="Wu L."/>
            <person name="Ma J."/>
        </authorList>
    </citation>
    <scope>NUCLEOTIDE SEQUENCE [LARGE SCALE GENOMIC DNA]</scope>
    <source>
        <strain evidence="3">JCM 12165</strain>
    </source>
</reference>
<gene>
    <name evidence="2" type="ORF">ACFSCY_26045</name>
</gene>
<evidence type="ECO:0008006" key="4">
    <source>
        <dbReference type="Google" id="ProtNLM"/>
    </source>
</evidence>
<evidence type="ECO:0000313" key="3">
    <source>
        <dbReference type="Proteomes" id="UP001597145"/>
    </source>
</evidence>
<dbReference type="SUPFAM" id="SSF103473">
    <property type="entry name" value="MFS general substrate transporter"/>
    <property type="match status" value="1"/>
</dbReference>
<proteinExistence type="predicted"/>
<keyword evidence="1" id="KW-1133">Transmembrane helix</keyword>
<evidence type="ECO:0000313" key="2">
    <source>
        <dbReference type="EMBL" id="MFD1532891.1"/>
    </source>
</evidence>
<keyword evidence="3" id="KW-1185">Reference proteome</keyword>
<organism evidence="2 3">
    <name type="scientific">Pseudonocardia aurantiaca</name>
    <dbReference type="NCBI Taxonomy" id="75290"/>
    <lineage>
        <taxon>Bacteria</taxon>
        <taxon>Bacillati</taxon>
        <taxon>Actinomycetota</taxon>
        <taxon>Actinomycetes</taxon>
        <taxon>Pseudonocardiales</taxon>
        <taxon>Pseudonocardiaceae</taxon>
        <taxon>Pseudonocardia</taxon>
    </lineage>
</organism>
<dbReference type="InterPro" id="IPR036259">
    <property type="entry name" value="MFS_trans_sf"/>
</dbReference>
<keyword evidence="1" id="KW-0472">Membrane</keyword>
<comment type="caution">
    <text evidence="2">The sequence shown here is derived from an EMBL/GenBank/DDBJ whole genome shotgun (WGS) entry which is preliminary data.</text>
</comment>
<evidence type="ECO:0000256" key="1">
    <source>
        <dbReference type="SAM" id="Phobius"/>
    </source>
</evidence>
<keyword evidence="1" id="KW-0812">Transmembrane</keyword>
<dbReference type="Proteomes" id="UP001597145">
    <property type="component" value="Unassembled WGS sequence"/>
</dbReference>
<dbReference type="EMBL" id="JBHUCP010000022">
    <property type="protein sequence ID" value="MFD1532891.1"/>
    <property type="molecule type" value="Genomic_DNA"/>
</dbReference>
<name>A0ABW4FSF0_9PSEU</name>